<accession>A0ACB9H882</accession>
<reference evidence="2" key="1">
    <citation type="journal article" date="2022" name="Mol. Ecol. Resour.">
        <title>The genomes of chicory, endive, great burdock and yacon provide insights into Asteraceae palaeo-polyploidization history and plant inulin production.</title>
        <authorList>
            <person name="Fan W."/>
            <person name="Wang S."/>
            <person name="Wang H."/>
            <person name="Wang A."/>
            <person name="Jiang F."/>
            <person name="Liu H."/>
            <person name="Zhao H."/>
            <person name="Xu D."/>
            <person name="Zhang Y."/>
        </authorList>
    </citation>
    <scope>NUCLEOTIDE SEQUENCE [LARGE SCALE GENOMIC DNA]</scope>
    <source>
        <strain evidence="2">cv. Punajuju</strain>
    </source>
</reference>
<organism evidence="1 2">
    <name type="scientific">Cichorium intybus</name>
    <name type="common">Chicory</name>
    <dbReference type="NCBI Taxonomy" id="13427"/>
    <lineage>
        <taxon>Eukaryota</taxon>
        <taxon>Viridiplantae</taxon>
        <taxon>Streptophyta</taxon>
        <taxon>Embryophyta</taxon>
        <taxon>Tracheophyta</taxon>
        <taxon>Spermatophyta</taxon>
        <taxon>Magnoliopsida</taxon>
        <taxon>eudicotyledons</taxon>
        <taxon>Gunneridae</taxon>
        <taxon>Pentapetalae</taxon>
        <taxon>asterids</taxon>
        <taxon>campanulids</taxon>
        <taxon>Asterales</taxon>
        <taxon>Asteraceae</taxon>
        <taxon>Cichorioideae</taxon>
        <taxon>Cichorieae</taxon>
        <taxon>Cichoriinae</taxon>
        <taxon>Cichorium</taxon>
    </lineage>
</organism>
<protein>
    <submittedName>
        <fullName evidence="1">Uncharacterized protein</fullName>
    </submittedName>
</protein>
<keyword evidence="2" id="KW-1185">Reference proteome</keyword>
<evidence type="ECO:0000313" key="1">
    <source>
        <dbReference type="EMBL" id="KAI3791932.1"/>
    </source>
</evidence>
<dbReference type="Proteomes" id="UP001055811">
    <property type="component" value="Linkage Group LG01"/>
</dbReference>
<evidence type="ECO:0000313" key="2">
    <source>
        <dbReference type="Proteomes" id="UP001055811"/>
    </source>
</evidence>
<sequence>MSRFFPRSFLIYVIIIIITIIQSKILACSCSSSSSCQHHHIHHHTNPKFEQKTTIFWEFEEESKTWVQVKSPKDLYSCVNDTTCAIVGIIEPIELDQEQEQKSKKDGSIQKKKIKKDEKKIGGLASRKRISLIKMSEDSIWVTGVSGSIYERFWNGVQWVIAPHELPVQAGYAVSVFLVNHTVLALSEAGILYQIQLSENSQPIWVEYTPILDSTTTILIKSGVISHDRERIYFCTKNGLLLELSETDPPRWINHGKPRGAVVAAVVDAAGIRPQVIFTISLSGDLYEFDRSSKPLWKKHIWSKESGQDTALTPSTGCTAHRRTGSHSDSIFLLTKGGNLVERRLHRRKWKWLLHGSPKDQKLTSITLIAPDETHTNTNTFSLFLTTASGSVFEYNISKQQDVEETWVNHTHPPHAKVAKGISGLNYQPGRLVFPLDDGRLGELHQSKTGGDVAGPAQIINTRRRVSTKYTWSIIDAPESEGWNAEYCTEDRGPLNCISGVKDDTWSRTRSKTHENYYYYITPPGKSNEKTNLPQENSVNTNKDFRLRVMHEGRSFFLVTESGLIYEYLNVENVWFWLHHEYRTGIKGAVGNYNGSLFFVDENSNLLIRERSGNELTWINCTGVKKGRQVTVGPPWNPSSRKVTPEDSLFFVSKTGGLLQLTVALRKLKWKDCRNPLNVKIKGIIDQETFRENIVFVVGNDGRLYQYNKVTGLWHGHHQSQHMVLSRQPGTAMRPWSKSLTGSLFMISEDGRLVEYHRNQIDGWGWVEHGTPWLGVTLVGSTGPCIGGTHLFVTGSNGNVYLRFFNLDQQTWKWSDCGFPNQEYKNETDDCDPKVSATRPIQFMENSVVFELRDGRLAEMLRTEDLHWVWWRTIGTPVSRCGVVYWTAIAS</sequence>
<gene>
    <name evidence="1" type="ORF">L2E82_05798</name>
</gene>
<dbReference type="EMBL" id="CM042009">
    <property type="protein sequence ID" value="KAI3791932.1"/>
    <property type="molecule type" value="Genomic_DNA"/>
</dbReference>
<reference evidence="1 2" key="2">
    <citation type="journal article" date="2022" name="Mol. Ecol. Resour.">
        <title>The genomes of chicory, endive, great burdock and yacon provide insights into Asteraceae paleo-polyploidization history and plant inulin production.</title>
        <authorList>
            <person name="Fan W."/>
            <person name="Wang S."/>
            <person name="Wang H."/>
            <person name="Wang A."/>
            <person name="Jiang F."/>
            <person name="Liu H."/>
            <person name="Zhao H."/>
            <person name="Xu D."/>
            <person name="Zhang Y."/>
        </authorList>
    </citation>
    <scope>NUCLEOTIDE SEQUENCE [LARGE SCALE GENOMIC DNA]</scope>
    <source>
        <strain evidence="2">cv. Punajuju</strain>
        <tissue evidence="1">Leaves</tissue>
    </source>
</reference>
<comment type="caution">
    <text evidence="1">The sequence shown here is derived from an EMBL/GenBank/DDBJ whole genome shotgun (WGS) entry which is preliminary data.</text>
</comment>
<name>A0ACB9H882_CICIN</name>
<proteinExistence type="predicted"/>